<dbReference type="CDD" id="cd05324">
    <property type="entry name" value="carb_red_PTCR-like_SDR_c"/>
    <property type="match status" value="1"/>
</dbReference>
<proteinExistence type="inferred from homology"/>
<dbReference type="PANTHER" id="PTHR43490:SF99">
    <property type="entry name" value="SHORT-CHAIN DEHYDROGENASE_REDUCTASE"/>
    <property type="match status" value="1"/>
</dbReference>
<keyword evidence="2" id="KW-0521">NADP</keyword>
<dbReference type="PRINTS" id="PR00081">
    <property type="entry name" value="GDHRDH"/>
</dbReference>
<dbReference type="SUPFAM" id="SSF51735">
    <property type="entry name" value="NAD(P)-binding Rossmann-fold domains"/>
    <property type="match status" value="1"/>
</dbReference>
<evidence type="ECO:0000256" key="1">
    <source>
        <dbReference type="ARBA" id="ARBA00006484"/>
    </source>
</evidence>
<dbReference type="GO" id="GO:0016020">
    <property type="term" value="C:membrane"/>
    <property type="evidence" value="ECO:0007669"/>
    <property type="project" value="TreeGrafter"/>
</dbReference>
<dbReference type="GO" id="GO:0016616">
    <property type="term" value="F:oxidoreductase activity, acting on the CH-OH group of donors, NAD or NADP as acceptor"/>
    <property type="evidence" value="ECO:0007669"/>
    <property type="project" value="InterPro"/>
</dbReference>
<dbReference type="Gene3D" id="3.40.50.720">
    <property type="entry name" value="NAD(P)-binding Rossmann-like Domain"/>
    <property type="match status" value="1"/>
</dbReference>
<evidence type="ECO:0000256" key="3">
    <source>
        <dbReference type="ARBA" id="ARBA00023002"/>
    </source>
</evidence>
<dbReference type="PANTHER" id="PTHR43490">
    <property type="entry name" value="(+)-NEOMENTHOL DEHYDROGENASE"/>
    <property type="match status" value="1"/>
</dbReference>
<accession>Q5Z2J5</accession>
<dbReference type="EMBL" id="AP006618">
    <property type="protein sequence ID" value="BAD55346.1"/>
    <property type="molecule type" value="Genomic_DNA"/>
</dbReference>
<keyword evidence="6" id="KW-1185">Reference proteome</keyword>
<dbReference type="Proteomes" id="UP000006820">
    <property type="component" value="Chromosome"/>
</dbReference>
<evidence type="ECO:0000256" key="4">
    <source>
        <dbReference type="RuleBase" id="RU000363"/>
    </source>
</evidence>
<reference evidence="5 6" key="1">
    <citation type="journal article" date="2004" name="Proc. Natl. Acad. Sci. U.S.A.">
        <title>The complete genomic sequence of Nocardia farcinica IFM 10152.</title>
        <authorList>
            <person name="Ishikawa J."/>
            <person name="Yamashita A."/>
            <person name="Mikami Y."/>
            <person name="Hoshino Y."/>
            <person name="Kurita H."/>
            <person name="Hotta K."/>
            <person name="Shiba T."/>
            <person name="Hattori M."/>
        </authorList>
    </citation>
    <scope>NUCLEOTIDE SEQUENCE [LARGE SCALE GENOMIC DNA]</scope>
    <source>
        <strain evidence="5 6">IFM 10152</strain>
    </source>
</reference>
<sequence length="259" mass="27491">MVAMTHNDTATIALITGANKGLGYETARALAARGCTVLVGARDPERGRAAAEKLAADGGDVRFVRLDVTDAATIAETAAYLEAEFGRLDILVNNAAITGGFDTGLLPSTTSIDIMRTVYETNVFGPVAVTNALLPLLRRAEAARIVNVSSEVGSVQLMNDQDGPMWPMVSITYPSSKTALTMITTMYAKELWDTPIKVNAANPGYCATDLNNNSGFRTPEQGAEPIVHLATLPADGPTGQLWGYRWGATDGVEYGPLPW</sequence>
<organism evidence="5 6">
    <name type="scientific">Nocardia farcinica (strain IFM 10152)</name>
    <dbReference type="NCBI Taxonomy" id="247156"/>
    <lineage>
        <taxon>Bacteria</taxon>
        <taxon>Bacillati</taxon>
        <taxon>Actinomycetota</taxon>
        <taxon>Actinomycetes</taxon>
        <taxon>Mycobacteriales</taxon>
        <taxon>Nocardiaceae</taxon>
        <taxon>Nocardia</taxon>
    </lineage>
</organism>
<keyword evidence="3" id="KW-0560">Oxidoreductase</keyword>
<dbReference type="AlphaFoldDB" id="Q5Z2J5"/>
<evidence type="ECO:0000313" key="6">
    <source>
        <dbReference type="Proteomes" id="UP000006820"/>
    </source>
</evidence>
<dbReference type="InterPro" id="IPR045313">
    <property type="entry name" value="CBR1-like"/>
</dbReference>
<comment type="similarity">
    <text evidence="1 4">Belongs to the short-chain dehydrogenases/reductases (SDR) family.</text>
</comment>
<dbReference type="InterPro" id="IPR020904">
    <property type="entry name" value="Sc_DH/Rdtase_CS"/>
</dbReference>
<evidence type="ECO:0000256" key="2">
    <source>
        <dbReference type="ARBA" id="ARBA00022857"/>
    </source>
</evidence>
<protein>
    <submittedName>
        <fullName evidence="5">Putative short chain dehydrogenase</fullName>
    </submittedName>
</protein>
<dbReference type="HOGENOM" id="CLU_010194_9_0_11"/>
<dbReference type="eggNOG" id="COG1028">
    <property type="taxonomic scope" value="Bacteria"/>
</dbReference>
<dbReference type="InterPro" id="IPR036291">
    <property type="entry name" value="NAD(P)-bd_dom_sf"/>
</dbReference>
<gene>
    <name evidence="5" type="ordered locus">NFA_5030</name>
</gene>
<dbReference type="PRINTS" id="PR00080">
    <property type="entry name" value="SDRFAMILY"/>
</dbReference>
<dbReference type="STRING" id="247156.NFA_5030"/>
<dbReference type="Pfam" id="PF00106">
    <property type="entry name" value="adh_short"/>
    <property type="match status" value="1"/>
</dbReference>
<name>Q5Z2J5_NOCFA</name>
<evidence type="ECO:0000313" key="5">
    <source>
        <dbReference type="EMBL" id="BAD55346.1"/>
    </source>
</evidence>
<dbReference type="PROSITE" id="PS00061">
    <property type="entry name" value="ADH_SHORT"/>
    <property type="match status" value="1"/>
</dbReference>
<dbReference type="InterPro" id="IPR002347">
    <property type="entry name" value="SDR_fam"/>
</dbReference>
<dbReference type="KEGG" id="nfa:NFA_5030"/>